<feature type="region of interest" description="Disordered" evidence="10">
    <location>
        <begin position="54"/>
        <end position="89"/>
    </location>
</feature>
<keyword evidence="15" id="KW-1185">Reference proteome</keyword>
<dbReference type="GO" id="GO:0006281">
    <property type="term" value="P:DNA repair"/>
    <property type="evidence" value="ECO:0007669"/>
    <property type="project" value="UniProtKB-KW"/>
</dbReference>
<reference evidence="15" key="1">
    <citation type="journal article" date="2023" name="Commun. Biol.">
        <title>Genome analysis of Parmales, the sister group of diatoms, reveals the evolutionary specialization of diatoms from phago-mixotrophs to photoautotrophs.</title>
        <authorList>
            <person name="Ban H."/>
            <person name="Sato S."/>
            <person name="Yoshikawa S."/>
            <person name="Yamada K."/>
            <person name="Nakamura Y."/>
            <person name="Ichinomiya M."/>
            <person name="Sato N."/>
            <person name="Blanc-Mathieu R."/>
            <person name="Endo H."/>
            <person name="Kuwata A."/>
            <person name="Ogata H."/>
        </authorList>
    </citation>
    <scope>NUCLEOTIDE SEQUENCE [LARGE SCALE GENOMIC DNA]</scope>
    <source>
        <strain evidence="15">NIES 3701</strain>
    </source>
</reference>
<dbReference type="Gene3D" id="3.40.970.10">
    <property type="entry name" value="Ribonuclease H1, N-terminal domain"/>
    <property type="match status" value="1"/>
</dbReference>
<dbReference type="GO" id="GO:0005524">
    <property type="term" value="F:ATP binding"/>
    <property type="evidence" value="ECO:0007669"/>
    <property type="project" value="UniProtKB-KW"/>
</dbReference>
<feature type="region of interest" description="Disordered" evidence="10">
    <location>
        <begin position="632"/>
        <end position="668"/>
    </location>
</feature>
<dbReference type="Pfam" id="PF01693">
    <property type="entry name" value="Cauli_VI"/>
    <property type="match status" value="1"/>
</dbReference>
<dbReference type="EMBL" id="BRXY01000504">
    <property type="protein sequence ID" value="GMH97931.1"/>
    <property type="molecule type" value="Genomic_DNA"/>
</dbReference>
<dbReference type="GO" id="GO:0043139">
    <property type="term" value="F:5'-3' DNA helicase activity"/>
    <property type="evidence" value="ECO:0007669"/>
    <property type="project" value="UniProtKB-EC"/>
</dbReference>
<sequence length="668" mass="73415">MGKKRRKCCYAVARGHKTGIFHNWGQCQDAFRGFSGQLFKGFGSVAEAEAWLSANTPSAPPSAPPPTPAFSSPLPTQAQKRAYEDRDEVDSVASGLKVSKLFSTSSPASPNKTPFASPGAADDVAKEVPVPLAQSVPSNEQSVPSNELPDVPLSSHQQRAVAIVDSGSNVFLTGSAGTGKSRVIKAILSSLRARKFTFGGNRPQVAVCASTGTAAIQLGGCTLHSLAGAGVPRKQEDFEKMWGKRNVLRSLRILILDEVSMLCASLLDKFDEMLRKIRNNNKCFGGIQLVFVGDFAQLGPVLGKQNIDTAFLANEGFVERGLAFEGTMWKAADFQMVELKQTFRQSEPEFLRALNDLRRGFGGTKNVKWLMKKCLIEGDGKKVNVPADATPTRLYSKNVNVDAINSDELRKLKGEKFQYTAKDRAAPVQGYKEEWLIEELRRNVMAPEILDLKFGAEVMLLKNIIGVNGSLILANGSRGRVVGFSRAEIGDKVIGFRREDGKNPQVLNPIVKFYCEGGRTRTIKAEEFDMEVVGKGLAVRTQIPLKLAWAVTIHKSQGLTLDLLEVELETCFAEGQAYTALSRARSTEGLSIIGHYSPEVVKCDYKVKQFYNFPMEPDEEFEEEGWKFDRTGEGMERTWNNVGEDDDGGKGKKEKRPEGEKVVRTVEI</sequence>
<dbReference type="InterPro" id="IPR009027">
    <property type="entry name" value="Ribosomal_bL9/RNase_H1_N"/>
</dbReference>
<dbReference type="InterPro" id="IPR049163">
    <property type="entry name" value="Pif1-like_2B_dom"/>
</dbReference>
<dbReference type="EC" id="5.6.2.3" evidence="9"/>
<feature type="domain" description="DNA helicase Pif1-like 2B" evidence="13">
    <location>
        <begin position="438"/>
        <end position="484"/>
    </location>
</feature>
<dbReference type="CDD" id="cd18037">
    <property type="entry name" value="DEXSc_Pif1_like"/>
    <property type="match status" value="1"/>
</dbReference>
<dbReference type="PANTHER" id="PTHR47642:SF5">
    <property type="entry name" value="ATP-DEPENDENT DNA HELICASE"/>
    <property type="match status" value="1"/>
</dbReference>
<comment type="catalytic activity">
    <reaction evidence="9">
        <text>ATP + H2O = ADP + phosphate + H(+)</text>
        <dbReference type="Rhea" id="RHEA:13065"/>
        <dbReference type="ChEBI" id="CHEBI:15377"/>
        <dbReference type="ChEBI" id="CHEBI:15378"/>
        <dbReference type="ChEBI" id="CHEBI:30616"/>
        <dbReference type="ChEBI" id="CHEBI:43474"/>
        <dbReference type="ChEBI" id="CHEBI:456216"/>
        <dbReference type="EC" id="5.6.2.3"/>
    </reaction>
</comment>
<dbReference type="SUPFAM" id="SSF52540">
    <property type="entry name" value="P-loop containing nucleoside triphosphate hydrolases"/>
    <property type="match status" value="2"/>
</dbReference>
<evidence type="ECO:0000259" key="11">
    <source>
        <dbReference type="Pfam" id="PF01693"/>
    </source>
</evidence>
<evidence type="ECO:0000256" key="7">
    <source>
        <dbReference type="ARBA" id="ARBA00023204"/>
    </source>
</evidence>
<evidence type="ECO:0000256" key="6">
    <source>
        <dbReference type="ARBA" id="ARBA00023125"/>
    </source>
</evidence>
<dbReference type="InterPro" id="IPR051055">
    <property type="entry name" value="PIF1_helicase"/>
</dbReference>
<dbReference type="GO" id="GO:0006310">
    <property type="term" value="P:DNA recombination"/>
    <property type="evidence" value="ECO:0007669"/>
    <property type="project" value="UniProtKB-KW"/>
</dbReference>
<evidence type="ECO:0000256" key="3">
    <source>
        <dbReference type="ARBA" id="ARBA00022801"/>
    </source>
</evidence>
<gene>
    <name evidence="14" type="ORF">TrST_g4430</name>
</gene>
<keyword evidence="1 9" id="KW-0547">Nucleotide-binding</keyword>
<dbReference type="GO" id="GO:0000723">
    <property type="term" value="P:telomere maintenance"/>
    <property type="evidence" value="ECO:0007669"/>
    <property type="project" value="InterPro"/>
</dbReference>
<evidence type="ECO:0000259" key="12">
    <source>
        <dbReference type="Pfam" id="PF05970"/>
    </source>
</evidence>
<feature type="compositionally biased region" description="Polar residues" evidence="10">
    <location>
        <begin position="103"/>
        <end position="114"/>
    </location>
</feature>
<dbReference type="GO" id="GO:0016787">
    <property type="term" value="F:hydrolase activity"/>
    <property type="evidence" value="ECO:0007669"/>
    <property type="project" value="UniProtKB-KW"/>
</dbReference>
<dbReference type="CDD" id="cd18809">
    <property type="entry name" value="SF1_C_RecD"/>
    <property type="match status" value="1"/>
</dbReference>
<dbReference type="Proteomes" id="UP001165085">
    <property type="component" value="Unassembled WGS sequence"/>
</dbReference>
<evidence type="ECO:0000256" key="10">
    <source>
        <dbReference type="SAM" id="MobiDB-lite"/>
    </source>
</evidence>
<evidence type="ECO:0000256" key="8">
    <source>
        <dbReference type="ARBA" id="ARBA00023235"/>
    </source>
</evidence>
<dbReference type="PANTHER" id="PTHR47642">
    <property type="entry name" value="ATP-DEPENDENT DNA HELICASE"/>
    <property type="match status" value="1"/>
</dbReference>
<comment type="similarity">
    <text evidence="9">Belongs to the helicase family.</text>
</comment>
<dbReference type="InterPro" id="IPR027417">
    <property type="entry name" value="P-loop_NTPase"/>
</dbReference>
<evidence type="ECO:0000256" key="1">
    <source>
        <dbReference type="ARBA" id="ARBA00022741"/>
    </source>
</evidence>
<proteinExistence type="inferred from homology"/>
<comment type="cofactor">
    <cofactor evidence="9">
        <name>Mg(2+)</name>
        <dbReference type="ChEBI" id="CHEBI:18420"/>
    </cofactor>
</comment>
<evidence type="ECO:0000313" key="15">
    <source>
        <dbReference type="Proteomes" id="UP001165085"/>
    </source>
</evidence>
<dbReference type="SUPFAM" id="SSF55658">
    <property type="entry name" value="L9 N-domain-like"/>
    <property type="match status" value="1"/>
</dbReference>
<comment type="caution">
    <text evidence="14">The sequence shown here is derived from an EMBL/GenBank/DDBJ whole genome shotgun (WGS) entry which is preliminary data.</text>
</comment>
<feature type="region of interest" description="Disordered" evidence="10">
    <location>
        <begin position="103"/>
        <end position="122"/>
    </location>
</feature>
<evidence type="ECO:0000313" key="14">
    <source>
        <dbReference type="EMBL" id="GMH97931.1"/>
    </source>
</evidence>
<keyword evidence="4 9" id="KW-0347">Helicase</keyword>
<evidence type="ECO:0000256" key="5">
    <source>
        <dbReference type="ARBA" id="ARBA00022840"/>
    </source>
</evidence>
<dbReference type="Pfam" id="PF05970">
    <property type="entry name" value="PIF1"/>
    <property type="match status" value="1"/>
</dbReference>
<dbReference type="OrthoDB" id="45140at2759"/>
<dbReference type="InterPro" id="IPR037056">
    <property type="entry name" value="RNase_H1_N_sf"/>
</dbReference>
<evidence type="ECO:0000256" key="4">
    <source>
        <dbReference type="ARBA" id="ARBA00022806"/>
    </source>
</evidence>
<feature type="compositionally biased region" description="Pro residues" evidence="10">
    <location>
        <begin position="58"/>
        <end position="68"/>
    </location>
</feature>
<dbReference type="InterPro" id="IPR010285">
    <property type="entry name" value="DNA_helicase_pif1-like_DEAD"/>
</dbReference>
<feature type="domain" description="DNA helicase Pif1-like DEAD-box helicase" evidence="12">
    <location>
        <begin position="162"/>
        <end position="347"/>
    </location>
</feature>
<keyword evidence="2 9" id="KW-0227">DNA damage</keyword>
<keyword evidence="3 9" id="KW-0378">Hydrolase</keyword>
<name>A0A9W7BUX3_9STRA</name>
<keyword evidence="5 9" id="KW-0067">ATP-binding</keyword>
<keyword evidence="9" id="KW-0233">DNA recombination</keyword>
<dbReference type="InterPro" id="IPR011320">
    <property type="entry name" value="RNase_H1_N"/>
</dbReference>
<keyword evidence="6" id="KW-0238">DNA-binding</keyword>
<keyword evidence="7 9" id="KW-0234">DNA repair</keyword>
<feature type="compositionally biased region" description="Basic and acidic residues" evidence="10">
    <location>
        <begin position="648"/>
        <end position="668"/>
    </location>
</feature>
<evidence type="ECO:0000256" key="2">
    <source>
        <dbReference type="ARBA" id="ARBA00022763"/>
    </source>
</evidence>
<evidence type="ECO:0000256" key="9">
    <source>
        <dbReference type="RuleBase" id="RU363044"/>
    </source>
</evidence>
<organism evidence="14 15">
    <name type="scientific">Triparma strigata</name>
    <dbReference type="NCBI Taxonomy" id="1606541"/>
    <lineage>
        <taxon>Eukaryota</taxon>
        <taxon>Sar</taxon>
        <taxon>Stramenopiles</taxon>
        <taxon>Ochrophyta</taxon>
        <taxon>Bolidophyceae</taxon>
        <taxon>Parmales</taxon>
        <taxon>Triparmaceae</taxon>
        <taxon>Triparma</taxon>
    </lineage>
</organism>
<keyword evidence="8" id="KW-0413">Isomerase</keyword>
<accession>A0A9W7BUX3</accession>
<dbReference type="AlphaFoldDB" id="A0A9W7BUX3"/>
<dbReference type="Gene3D" id="3.40.50.300">
    <property type="entry name" value="P-loop containing nucleotide triphosphate hydrolases"/>
    <property type="match status" value="1"/>
</dbReference>
<evidence type="ECO:0000259" key="13">
    <source>
        <dbReference type="Pfam" id="PF21530"/>
    </source>
</evidence>
<feature type="domain" description="Ribonuclease H1 N-terminal" evidence="11">
    <location>
        <begin position="10"/>
        <end position="51"/>
    </location>
</feature>
<dbReference type="Pfam" id="PF21530">
    <property type="entry name" value="Pif1_2B_dom"/>
    <property type="match status" value="1"/>
</dbReference>
<protein>
    <recommendedName>
        <fullName evidence="9">ATP-dependent DNA helicase</fullName>
        <ecNumber evidence="9">5.6.2.3</ecNumber>
    </recommendedName>
</protein>